<protein>
    <submittedName>
        <fullName evidence="3">Uncharacterized protein</fullName>
    </submittedName>
</protein>
<reference evidence="3 4" key="1">
    <citation type="submission" date="2019-03" db="EMBL/GenBank/DDBJ databases">
        <title>The genome sequence of a newly discovered highly antifungal drug resistant Aspergillus species, Aspergillus tanneri NIH 1004.</title>
        <authorList>
            <person name="Mounaud S."/>
            <person name="Singh I."/>
            <person name="Joardar V."/>
            <person name="Pakala S."/>
            <person name="Pakala S."/>
            <person name="Venepally P."/>
            <person name="Hoover J."/>
            <person name="Nierman W."/>
            <person name="Chung J."/>
            <person name="Losada L."/>
        </authorList>
    </citation>
    <scope>NUCLEOTIDE SEQUENCE [LARGE SCALE GENOMIC DNA]</scope>
    <source>
        <strain evidence="3 4">NIH1004</strain>
    </source>
</reference>
<keyword evidence="4" id="KW-1185">Reference proteome</keyword>
<feature type="compositionally biased region" description="Basic and acidic residues" evidence="1">
    <location>
        <begin position="136"/>
        <end position="147"/>
    </location>
</feature>
<name>A0A4S3JSY0_9EURO</name>
<feature type="region of interest" description="Disordered" evidence="1">
    <location>
        <begin position="18"/>
        <end position="47"/>
    </location>
</feature>
<dbReference type="RefSeq" id="XP_033430275.1">
    <property type="nucleotide sequence ID" value="XM_033568280.1"/>
</dbReference>
<evidence type="ECO:0000313" key="3">
    <source>
        <dbReference type="EMBL" id="THC98640.1"/>
    </source>
</evidence>
<dbReference type="VEuPathDB" id="FungiDB:EYZ11_001843"/>
<dbReference type="Proteomes" id="UP000308092">
    <property type="component" value="Unassembled WGS sequence"/>
</dbReference>
<organism evidence="3 4">
    <name type="scientific">Aspergillus tanneri</name>
    <dbReference type="NCBI Taxonomy" id="1220188"/>
    <lineage>
        <taxon>Eukaryota</taxon>
        <taxon>Fungi</taxon>
        <taxon>Dikarya</taxon>
        <taxon>Ascomycota</taxon>
        <taxon>Pezizomycotina</taxon>
        <taxon>Eurotiomycetes</taxon>
        <taxon>Eurotiomycetidae</taxon>
        <taxon>Eurotiales</taxon>
        <taxon>Aspergillaceae</taxon>
        <taxon>Aspergillus</taxon>
        <taxon>Aspergillus subgen. Circumdati</taxon>
    </lineage>
</organism>
<dbReference type="OrthoDB" id="4590707at2759"/>
<dbReference type="EMBL" id="QUQM01000001">
    <property type="protein sequence ID" value="KAA8650914.1"/>
    <property type="molecule type" value="Genomic_DNA"/>
</dbReference>
<feature type="region of interest" description="Disordered" evidence="1">
    <location>
        <begin position="68"/>
        <end position="200"/>
    </location>
</feature>
<reference evidence="2 5" key="2">
    <citation type="submission" date="2019-08" db="EMBL/GenBank/DDBJ databases">
        <title>The genome sequence of a newly discovered highly antifungal drug resistant Aspergillus species, Aspergillus tanneri NIH 1004.</title>
        <authorList>
            <person name="Mounaud S."/>
            <person name="Singh I."/>
            <person name="Joardar V."/>
            <person name="Pakala S."/>
            <person name="Pakala S."/>
            <person name="Venepally P."/>
            <person name="Chung J.K."/>
            <person name="Losada L."/>
            <person name="Nierman W.C."/>
        </authorList>
    </citation>
    <scope>NUCLEOTIDE SEQUENCE [LARGE SCALE GENOMIC DNA]</scope>
    <source>
        <strain evidence="2 5">NIH1004</strain>
    </source>
</reference>
<dbReference type="AlphaFoldDB" id="A0A4S3JSY0"/>
<feature type="compositionally biased region" description="Basic and acidic residues" evidence="1">
    <location>
        <begin position="176"/>
        <end position="188"/>
    </location>
</feature>
<accession>A0A4S3JSY0</accession>
<dbReference type="GeneID" id="54326306"/>
<evidence type="ECO:0000313" key="4">
    <source>
        <dbReference type="Proteomes" id="UP000308092"/>
    </source>
</evidence>
<proteinExistence type="predicted"/>
<feature type="compositionally biased region" description="Basic and acidic residues" evidence="1">
    <location>
        <begin position="107"/>
        <end position="125"/>
    </location>
</feature>
<sequence length="200" mass="21378">MFLARAQMLRSSIRAVRATARGPAQQFARRTYASGQSHEGKKSSDLPWLLGSVGLGGPTIYYLSQSVPEKKPHDHDLHGDEHHATVEEGEKGQNVAETPAAAVKPEPQPDRDAEQKTEGESKPEEPQGSSLGEAHSNVDPHESRKAPGDSTGSISAKQEGISNTDTSNPLVNEPGENIKSEAEIETAKAKGAVYPEQPQA</sequence>
<dbReference type="STRING" id="1220188.A0A4S3JSY0"/>
<evidence type="ECO:0000313" key="2">
    <source>
        <dbReference type="EMBL" id="KAA8650914.1"/>
    </source>
</evidence>
<gene>
    <name evidence="2" type="ORF">ATNIH1004_003604</name>
    <name evidence="3" type="ORF">EYZ11_001843</name>
</gene>
<feature type="compositionally biased region" description="Polar residues" evidence="1">
    <location>
        <begin position="150"/>
        <end position="170"/>
    </location>
</feature>
<evidence type="ECO:0000256" key="1">
    <source>
        <dbReference type="SAM" id="MobiDB-lite"/>
    </source>
</evidence>
<feature type="compositionally biased region" description="Basic and acidic residues" evidence="1">
    <location>
        <begin position="68"/>
        <end position="91"/>
    </location>
</feature>
<comment type="caution">
    <text evidence="3">The sequence shown here is derived from an EMBL/GenBank/DDBJ whole genome shotgun (WGS) entry which is preliminary data.</text>
</comment>
<dbReference type="Proteomes" id="UP000324241">
    <property type="component" value="Unassembled WGS sequence"/>
</dbReference>
<evidence type="ECO:0000313" key="5">
    <source>
        <dbReference type="Proteomes" id="UP000324241"/>
    </source>
</evidence>
<dbReference type="EMBL" id="SOSA01000038">
    <property type="protein sequence ID" value="THC98640.1"/>
    <property type="molecule type" value="Genomic_DNA"/>
</dbReference>